<dbReference type="WBParaSite" id="maker-E.canG7_contigs_2076-snap-gene-0.31-mRNA-1">
    <property type="protein sequence ID" value="maker-E.canG7_contigs_2076-snap-gene-0.31-mRNA-1"/>
    <property type="gene ID" value="EcG7_04021"/>
</dbReference>
<evidence type="ECO:0000313" key="1">
    <source>
        <dbReference type="Proteomes" id="UP000887562"/>
    </source>
</evidence>
<organism evidence="1 2">
    <name type="scientific">Echinococcus canadensis</name>
    <dbReference type="NCBI Taxonomy" id="519352"/>
    <lineage>
        <taxon>Eukaryota</taxon>
        <taxon>Metazoa</taxon>
        <taxon>Spiralia</taxon>
        <taxon>Lophotrochozoa</taxon>
        <taxon>Platyhelminthes</taxon>
        <taxon>Cestoda</taxon>
        <taxon>Eucestoda</taxon>
        <taxon>Cyclophyllidea</taxon>
        <taxon>Taeniidae</taxon>
        <taxon>Echinococcus</taxon>
        <taxon>Echinococcus canadensis group</taxon>
    </lineage>
</organism>
<evidence type="ECO:0000313" key="2">
    <source>
        <dbReference type="WBParaSite" id="maker-E.canG7_contigs_2076-snap-gene-0.31-mRNA-1"/>
    </source>
</evidence>
<dbReference type="AlphaFoldDB" id="A0A915EXE0"/>
<proteinExistence type="predicted"/>
<name>A0A915EXE0_9CEST</name>
<keyword evidence="1" id="KW-1185">Reference proteome</keyword>
<accession>A0A915EXE0</accession>
<dbReference type="Proteomes" id="UP000887562">
    <property type="component" value="Unplaced"/>
</dbReference>
<reference evidence="2" key="1">
    <citation type="submission" date="2022-11" db="UniProtKB">
        <authorList>
            <consortium name="WormBaseParasite"/>
        </authorList>
    </citation>
    <scope>IDENTIFICATION</scope>
</reference>
<sequence length="119" mass="13138">MLILGLSKFSLQKGRLSIPLLWLNFGFSGNYQLPIMGKSAENGPLYMQPFEALIGSLFFENGQNSVVIVMHLIKRASIWAHFSTVALSLTCEEASSIPHSTAIETIINNAFFPRALLLP</sequence>
<protein>
    <submittedName>
        <fullName evidence="2">Uncharacterized protein</fullName>
    </submittedName>
</protein>